<dbReference type="InterPro" id="IPR056625">
    <property type="entry name" value="SH3_CYT4"/>
</dbReference>
<evidence type="ECO:0000259" key="3">
    <source>
        <dbReference type="SMART" id="SM00955"/>
    </source>
</evidence>
<dbReference type="EMBL" id="KB446537">
    <property type="protein sequence ID" value="EME46894.1"/>
    <property type="molecule type" value="Genomic_DNA"/>
</dbReference>
<feature type="region of interest" description="Disordered" evidence="1">
    <location>
        <begin position="603"/>
        <end position="627"/>
    </location>
</feature>
<dbReference type="GO" id="GO:0000932">
    <property type="term" value="C:P-body"/>
    <property type="evidence" value="ECO:0007669"/>
    <property type="project" value="TreeGrafter"/>
</dbReference>
<feature type="domain" description="RNB" evidence="3">
    <location>
        <begin position="1239"/>
        <end position="1604"/>
    </location>
</feature>
<dbReference type="OMA" id="TIMPYEN"/>
<feature type="compositionally biased region" description="Polar residues" evidence="1">
    <location>
        <begin position="533"/>
        <end position="548"/>
    </location>
</feature>
<dbReference type="Proteomes" id="UP000016933">
    <property type="component" value="Unassembled WGS sequence"/>
</dbReference>
<dbReference type="InterPro" id="IPR056624">
    <property type="entry name" value="WH_CYT4"/>
</dbReference>
<feature type="region of interest" description="Disordered" evidence="1">
    <location>
        <begin position="469"/>
        <end position="502"/>
    </location>
</feature>
<evidence type="ECO:0000313" key="4">
    <source>
        <dbReference type="EMBL" id="EME46894.1"/>
    </source>
</evidence>
<dbReference type="STRING" id="675120.N1PXE0"/>
<proteinExistence type="predicted"/>
<feature type="compositionally biased region" description="Polar residues" evidence="1">
    <location>
        <begin position="652"/>
        <end position="677"/>
    </location>
</feature>
<dbReference type="PANTHER" id="PTHR23355:SF65">
    <property type="entry name" value="EXORIBONUCLEASE CYT-4, PUTATIVE (AFU_ORTHOLOGUE AFUA_7G01550)-RELATED"/>
    <property type="match status" value="1"/>
</dbReference>
<dbReference type="Pfam" id="PF23214">
    <property type="entry name" value="SH3_CYT4"/>
    <property type="match status" value="1"/>
</dbReference>
<feature type="region of interest" description="Disordered" evidence="1">
    <location>
        <begin position="527"/>
        <end position="579"/>
    </location>
</feature>
<dbReference type="Pfam" id="PF23216">
    <property type="entry name" value="WHD_CYT4"/>
    <property type="match status" value="1"/>
</dbReference>
<keyword evidence="2" id="KW-0732">Signal</keyword>
<sequence length="1756" mass="195444">MPSLAASLLFPMVYLLTNSTYPTLLPFIRLTASCNIPNANPAFAPIFAVLAAVGNGKRFHAENIPAVPSPANILLAQSLFPATLASSLPSLPSKRSSFTTSPAVAILMRSPVLNSPSRKTLLHILTPAALPRSTPSSNTKYTPTHTANFPACLNPSTIPPSIMLYQPVWVDGRRCAFSAWKRRPLSLLPFAMPRRKPVREPIADANGRRRPNGRERRSFRVRSEVAEAALIAVGEARPPIVEGVGVAMAECYWNSIVGRECSGETCDVGRFSSSLSFDFCWRMLALRDTAVGKSTKEAYVCLSCRLKTQRRRYGETKARFEEANVKGQLGADETTITTFLRELLSERLHKTDGARARFAGRAANSGGQPWKTSTTDDNESCSPGTQYVSDDGERRSTHQENRDSPVRTHLAKARESLSRKHIYVPEACGPLFHKQPSFPNSLQHFRRPRTLLAKKSADTWNPFLSYDGPVETGHSASPKQGSVVAGNDHASHAAQGHQGGRKLRIRLSASSDTLPKAEQKLEKAIDQHLRAPTPTTSHDTLGVTTSSDVAHPPSLRSPPSEDARNSTHATGGSGNAPVRAVPMAHNAVGGYKAFESLDDATKSTGATQARCAERTSDSYSQNKSVRLKNTTAPALDAREDAASIAAVENDKGTGTQAATGRQPASTTTRFTPLTFNPHTPGDFAWQGSRPPVPPARSRYPRGVSARLYHSTVRASQQPAVSLVENHTTHENPVIRYTTGEEPYYKAPSTDEAENPNGIRAQLRKWQELHGHEDSMPEVVDQDDYADMDTPVNNFTRLPVDSAARRQMQAEEDEKAAFAQFANAGKEGYDGSSDDSARFLKMGDLVEIEYLMSERESMLAVYVQPVHSGMKEAQFFTMQGRWVHTPVKCIVYSIPGWVSPESVKPLLEHLPSPEETLDMDALLEKAYTEDLSVPREVAAPLVNRMVEFHNESQEIYRKHASTLDDAHNILAHDTDLRYGSLVSAATTLLRTPSDKLPLTALFTVRKALTHGGFAFSIDRRSHRLTGYMQIRSKEQVKMVDHVRHWIRQWQDDLAQTAGMNQRQLSGHRVAKGAQHVYGFLQKAKTIVLKNRETRHPMPVSTFRPSCNVGISKTRLPITETSDCIRIQHGTEFTADETEIVRFMESWACSQMFIGLPRIESLPPLLLQATGLYDNCQLAPGTGFVFLQEMGTIMPYENRIRFDPHLLLPSSQHSKPLQNLMNSLMSMKNDHHFSDSMADLRRDWKDLPVYCIDDAGAHEIDDGISIESAGKGTDGKEQYWVHIHIANPTAFFSRDHPLAKMARHMGETIYMPERTYMMLPRWATQQHFSLGPDRPALTFSAKLDQDANTLDQKITPGILRNVMRLTPKDVQRLVSDNDAAEDTPELIVTVGGDPPPSKAKSSRVPDATTRHINDMRLLQNLAAKRADLRKSNGGVFFDSHKPDVKVWQTWKNQGLAWDHPYRRGSRIVEGDPVIQMRTTGLRNWFAPSYNVVDILVRECMLLACETAASWCSERRIPVIYRGTIADPLLDSRKVWEETMLPSMREDGSFPMHVGVQYMKTLGVTVLRTGPKRHAFLGMDHYSKVTSPLRRYGDMILHWQIEAALRHEAQTGESLINSANNRNPNRSFLPFSKSVLDTIMLGLQPRESIISRSKSKAEDFWTCMLLFRKHHFGEDGGLPYKTFRVFIATDPGLLQQGSSASFCVELGTNMTVYDPRKYGLPEAKQGDVWEVELDCVDVYLRGTFVKPLRLVGREGAGIV</sequence>
<feature type="region of interest" description="Disordered" evidence="1">
    <location>
        <begin position="357"/>
        <end position="409"/>
    </location>
</feature>
<feature type="region of interest" description="Disordered" evidence="1">
    <location>
        <begin position="647"/>
        <end position="697"/>
    </location>
</feature>
<feature type="compositionally biased region" description="Basic and acidic residues" evidence="1">
    <location>
        <begin position="391"/>
        <end position="409"/>
    </location>
</feature>
<feature type="chain" id="PRO_5004110279" description="RNB domain-containing protein" evidence="2">
    <location>
        <begin position="20"/>
        <end position="1756"/>
    </location>
</feature>
<dbReference type="InterPro" id="IPR001900">
    <property type="entry name" value="RNase_II/R"/>
</dbReference>
<feature type="region of interest" description="Disordered" evidence="1">
    <location>
        <begin position="1384"/>
        <end position="1404"/>
    </location>
</feature>
<dbReference type="Pfam" id="PF00773">
    <property type="entry name" value="RNB"/>
    <property type="match status" value="1"/>
</dbReference>
<dbReference type="SUPFAM" id="SSF50249">
    <property type="entry name" value="Nucleic acid-binding proteins"/>
    <property type="match status" value="1"/>
</dbReference>
<feature type="compositionally biased region" description="Polar residues" evidence="1">
    <location>
        <begin position="370"/>
        <end position="388"/>
    </location>
</feature>
<dbReference type="HOGENOM" id="CLU_239224_0_0_1"/>
<dbReference type="PANTHER" id="PTHR23355">
    <property type="entry name" value="RIBONUCLEASE"/>
    <property type="match status" value="1"/>
</dbReference>
<accession>N1PXE0</accession>
<dbReference type="GO" id="GO:0000175">
    <property type="term" value="F:3'-5'-RNA exonuclease activity"/>
    <property type="evidence" value="ECO:0007669"/>
    <property type="project" value="TreeGrafter"/>
</dbReference>
<dbReference type="OrthoDB" id="2285229at2759"/>
<evidence type="ECO:0000256" key="2">
    <source>
        <dbReference type="SAM" id="SignalP"/>
    </source>
</evidence>
<evidence type="ECO:0000256" key="1">
    <source>
        <dbReference type="SAM" id="MobiDB-lite"/>
    </source>
</evidence>
<gene>
    <name evidence="4" type="ORF">DOTSEDRAFT_78999</name>
</gene>
<reference evidence="5" key="1">
    <citation type="journal article" date="2012" name="PLoS Genet.">
        <title>The genomes of the fungal plant pathogens Cladosporium fulvum and Dothistroma septosporum reveal adaptation to different hosts and lifestyles but also signatures of common ancestry.</title>
        <authorList>
            <person name="de Wit P.J.G.M."/>
            <person name="van der Burgt A."/>
            <person name="Oekmen B."/>
            <person name="Stergiopoulos I."/>
            <person name="Abd-Elsalam K.A."/>
            <person name="Aerts A.L."/>
            <person name="Bahkali A.H."/>
            <person name="Beenen H.G."/>
            <person name="Chettri P."/>
            <person name="Cox M.P."/>
            <person name="Datema E."/>
            <person name="de Vries R.P."/>
            <person name="Dhillon B."/>
            <person name="Ganley A.R."/>
            <person name="Griffiths S.A."/>
            <person name="Guo Y."/>
            <person name="Hamelin R.C."/>
            <person name="Henrissat B."/>
            <person name="Kabir M.S."/>
            <person name="Jashni M.K."/>
            <person name="Kema G."/>
            <person name="Klaubauf S."/>
            <person name="Lapidus A."/>
            <person name="Levasseur A."/>
            <person name="Lindquist E."/>
            <person name="Mehrabi R."/>
            <person name="Ohm R.A."/>
            <person name="Owen T.J."/>
            <person name="Salamov A."/>
            <person name="Schwelm A."/>
            <person name="Schijlen E."/>
            <person name="Sun H."/>
            <person name="van den Burg H.A."/>
            <person name="van Ham R.C.H.J."/>
            <person name="Zhang S."/>
            <person name="Goodwin S.B."/>
            <person name="Grigoriev I.V."/>
            <person name="Collemare J."/>
            <person name="Bradshaw R.E."/>
        </authorList>
    </citation>
    <scope>NUCLEOTIDE SEQUENCE [LARGE SCALE GENOMIC DNA]</scope>
    <source>
        <strain evidence="5">NZE10 / CBS 128990</strain>
    </source>
</reference>
<dbReference type="SMART" id="SM00955">
    <property type="entry name" value="RNB"/>
    <property type="match status" value="1"/>
</dbReference>
<dbReference type="Pfam" id="PF25522">
    <property type="entry name" value="OB_cyt-4"/>
    <property type="match status" value="1"/>
</dbReference>
<organism evidence="4 5">
    <name type="scientific">Dothistroma septosporum (strain NZE10 / CBS 128990)</name>
    <name type="common">Red band needle blight fungus</name>
    <name type="synonym">Mycosphaerella pini</name>
    <dbReference type="NCBI Taxonomy" id="675120"/>
    <lineage>
        <taxon>Eukaryota</taxon>
        <taxon>Fungi</taxon>
        <taxon>Dikarya</taxon>
        <taxon>Ascomycota</taxon>
        <taxon>Pezizomycotina</taxon>
        <taxon>Dothideomycetes</taxon>
        <taxon>Dothideomycetidae</taxon>
        <taxon>Mycosphaerellales</taxon>
        <taxon>Mycosphaerellaceae</taxon>
        <taxon>Dothistroma</taxon>
    </lineage>
</organism>
<feature type="signal peptide" evidence="2">
    <location>
        <begin position="1"/>
        <end position="19"/>
    </location>
</feature>
<evidence type="ECO:0000313" key="5">
    <source>
        <dbReference type="Proteomes" id="UP000016933"/>
    </source>
</evidence>
<feature type="compositionally biased region" description="Low complexity" evidence="1">
    <location>
        <begin position="357"/>
        <end position="367"/>
    </location>
</feature>
<reference evidence="4 5" key="2">
    <citation type="journal article" date="2012" name="PLoS Pathog.">
        <title>Diverse lifestyles and strategies of plant pathogenesis encoded in the genomes of eighteen Dothideomycetes fungi.</title>
        <authorList>
            <person name="Ohm R.A."/>
            <person name="Feau N."/>
            <person name="Henrissat B."/>
            <person name="Schoch C.L."/>
            <person name="Horwitz B.A."/>
            <person name="Barry K.W."/>
            <person name="Condon B.J."/>
            <person name="Copeland A.C."/>
            <person name="Dhillon B."/>
            <person name="Glaser F."/>
            <person name="Hesse C.N."/>
            <person name="Kosti I."/>
            <person name="LaButti K."/>
            <person name="Lindquist E.A."/>
            <person name="Lucas S."/>
            <person name="Salamov A.A."/>
            <person name="Bradshaw R.E."/>
            <person name="Ciuffetti L."/>
            <person name="Hamelin R.C."/>
            <person name="Kema G.H.J."/>
            <person name="Lawrence C."/>
            <person name="Scott J.A."/>
            <person name="Spatafora J.W."/>
            <person name="Turgeon B.G."/>
            <person name="de Wit P.J.G.M."/>
            <person name="Zhong S."/>
            <person name="Goodwin S.B."/>
            <person name="Grigoriev I.V."/>
        </authorList>
    </citation>
    <scope>NUCLEOTIDE SEQUENCE [LARGE SCALE GENOMIC DNA]</scope>
    <source>
        <strain evidence="5">NZE10 / CBS 128990</strain>
    </source>
</reference>
<dbReference type="InterPro" id="IPR057912">
    <property type="entry name" value="OB_CYT4_C"/>
</dbReference>
<dbReference type="eggNOG" id="KOG2102">
    <property type="taxonomic scope" value="Eukaryota"/>
</dbReference>
<dbReference type="InterPro" id="IPR050180">
    <property type="entry name" value="RNR_Ribonuclease"/>
</dbReference>
<feature type="compositionally biased region" description="Polar residues" evidence="1">
    <location>
        <begin position="617"/>
        <end position="627"/>
    </location>
</feature>
<name>N1PXE0_DOTSN</name>
<dbReference type="GO" id="GO:0006402">
    <property type="term" value="P:mRNA catabolic process"/>
    <property type="evidence" value="ECO:0007669"/>
    <property type="project" value="TreeGrafter"/>
</dbReference>
<protein>
    <recommendedName>
        <fullName evidence="3">RNB domain-containing protein</fullName>
    </recommendedName>
</protein>
<keyword evidence="5" id="KW-1185">Reference proteome</keyword>
<dbReference type="GO" id="GO:0003723">
    <property type="term" value="F:RNA binding"/>
    <property type="evidence" value="ECO:0007669"/>
    <property type="project" value="InterPro"/>
</dbReference>
<dbReference type="InterPro" id="IPR012340">
    <property type="entry name" value="NA-bd_OB-fold"/>
</dbReference>